<dbReference type="PROSITE" id="PS50110">
    <property type="entry name" value="RESPONSE_REGULATORY"/>
    <property type="match status" value="1"/>
</dbReference>
<evidence type="ECO:0000256" key="6">
    <source>
        <dbReference type="PROSITE-ProRule" id="PRU00169"/>
    </source>
</evidence>
<feature type="modified residue" description="4-aspartylphosphate" evidence="6">
    <location>
        <position position="75"/>
    </location>
</feature>
<dbReference type="InterPro" id="IPR011006">
    <property type="entry name" value="CheY-like_superfamily"/>
</dbReference>
<protein>
    <submittedName>
        <fullName evidence="8">Response regulator</fullName>
    </submittedName>
</protein>
<feature type="domain" description="Response regulatory" evidence="7">
    <location>
        <begin position="25"/>
        <end position="145"/>
    </location>
</feature>
<keyword evidence="2" id="KW-0902">Two-component regulatory system</keyword>
<evidence type="ECO:0000313" key="8">
    <source>
        <dbReference type="EMBL" id="MCA1857104.1"/>
    </source>
</evidence>
<evidence type="ECO:0000256" key="5">
    <source>
        <dbReference type="ARBA" id="ARBA00023163"/>
    </source>
</evidence>
<dbReference type="Gene3D" id="1.10.10.60">
    <property type="entry name" value="Homeodomain-like"/>
    <property type="match status" value="1"/>
</dbReference>
<gene>
    <name evidence="8" type="ORF">LE190_14375</name>
</gene>
<dbReference type="InterPro" id="IPR001789">
    <property type="entry name" value="Sig_transdc_resp-reg_receiver"/>
</dbReference>
<name>A0ABS7YF26_9BURK</name>
<dbReference type="Proteomes" id="UP001198602">
    <property type="component" value="Unassembled WGS sequence"/>
</dbReference>
<evidence type="ECO:0000256" key="4">
    <source>
        <dbReference type="ARBA" id="ARBA00023125"/>
    </source>
</evidence>
<organism evidence="8 9">
    <name type="scientific">Massilia hydrophila</name>
    <dbReference type="NCBI Taxonomy" id="3044279"/>
    <lineage>
        <taxon>Bacteria</taxon>
        <taxon>Pseudomonadati</taxon>
        <taxon>Pseudomonadota</taxon>
        <taxon>Betaproteobacteria</taxon>
        <taxon>Burkholderiales</taxon>
        <taxon>Oxalobacteraceae</taxon>
        <taxon>Telluria group</taxon>
        <taxon>Massilia</taxon>
    </lineage>
</organism>
<dbReference type="Pfam" id="PF00072">
    <property type="entry name" value="Response_reg"/>
    <property type="match status" value="1"/>
</dbReference>
<dbReference type="SUPFAM" id="SSF46689">
    <property type="entry name" value="Homeodomain-like"/>
    <property type="match status" value="1"/>
</dbReference>
<evidence type="ECO:0000256" key="3">
    <source>
        <dbReference type="ARBA" id="ARBA00023015"/>
    </source>
</evidence>
<sequence>MNAVMPSVANADQAMCERAAGRSASILLVEDDPALAGMLRSVLEQHGLHVMHVDNGADALRVLQATPAVEVVLLDLGLPPFPYQISEGINTLKAIHAEILPVKVIVLTGQDEEQAALEAVREGAFDFLPKPAPAPKILDAITRCLLFLRKEQRLEQQGVTRIAINAQLGEGLKSVRDSAEGRVVRQVLRETGFNVYRSAKRLGVKRENVYYLMKKYGIARDD</sequence>
<evidence type="ECO:0000259" key="7">
    <source>
        <dbReference type="PROSITE" id="PS50110"/>
    </source>
</evidence>
<dbReference type="Gene3D" id="3.40.50.2300">
    <property type="match status" value="1"/>
</dbReference>
<keyword evidence="5" id="KW-0804">Transcription</keyword>
<dbReference type="PANTHER" id="PTHR48111:SF1">
    <property type="entry name" value="TWO-COMPONENT RESPONSE REGULATOR ORR33"/>
    <property type="match status" value="1"/>
</dbReference>
<dbReference type="PANTHER" id="PTHR48111">
    <property type="entry name" value="REGULATOR OF RPOS"/>
    <property type="match status" value="1"/>
</dbReference>
<keyword evidence="1 6" id="KW-0597">Phosphoprotein</keyword>
<evidence type="ECO:0000313" key="9">
    <source>
        <dbReference type="Proteomes" id="UP001198602"/>
    </source>
</evidence>
<reference evidence="8 9" key="1">
    <citation type="submission" date="2021-07" db="EMBL/GenBank/DDBJ databases">
        <title>Characterization of Violacein-producing bacteria and related species.</title>
        <authorList>
            <person name="Wilson H.S."/>
            <person name="De Leon M.E."/>
        </authorList>
    </citation>
    <scope>NUCLEOTIDE SEQUENCE [LARGE SCALE GENOMIC DNA]</scope>
    <source>
        <strain evidence="8 9">HSC-2F05</strain>
    </source>
</reference>
<keyword evidence="4" id="KW-0238">DNA-binding</keyword>
<dbReference type="Pfam" id="PF02954">
    <property type="entry name" value="HTH_8"/>
    <property type="match status" value="1"/>
</dbReference>
<keyword evidence="9" id="KW-1185">Reference proteome</keyword>
<dbReference type="InterPro" id="IPR002197">
    <property type="entry name" value="HTH_Fis"/>
</dbReference>
<dbReference type="RefSeq" id="WP_225239346.1">
    <property type="nucleotide sequence ID" value="NZ_JAHYBX010000005.1"/>
</dbReference>
<keyword evidence="3" id="KW-0805">Transcription regulation</keyword>
<evidence type="ECO:0000256" key="2">
    <source>
        <dbReference type="ARBA" id="ARBA00023012"/>
    </source>
</evidence>
<dbReference type="EMBL" id="JAHYBX010000005">
    <property type="protein sequence ID" value="MCA1857104.1"/>
    <property type="molecule type" value="Genomic_DNA"/>
</dbReference>
<dbReference type="InterPro" id="IPR039420">
    <property type="entry name" value="WalR-like"/>
</dbReference>
<comment type="caution">
    <text evidence="8">The sequence shown here is derived from an EMBL/GenBank/DDBJ whole genome shotgun (WGS) entry which is preliminary data.</text>
</comment>
<accession>A0ABS7YF26</accession>
<dbReference type="PRINTS" id="PR01590">
    <property type="entry name" value="HTHFIS"/>
</dbReference>
<evidence type="ECO:0000256" key="1">
    <source>
        <dbReference type="ARBA" id="ARBA00022553"/>
    </source>
</evidence>
<dbReference type="SMART" id="SM00448">
    <property type="entry name" value="REC"/>
    <property type="match status" value="1"/>
</dbReference>
<dbReference type="SUPFAM" id="SSF52172">
    <property type="entry name" value="CheY-like"/>
    <property type="match status" value="1"/>
</dbReference>
<dbReference type="InterPro" id="IPR009057">
    <property type="entry name" value="Homeodomain-like_sf"/>
</dbReference>
<proteinExistence type="predicted"/>